<protein>
    <submittedName>
        <fullName evidence="1">Uncharacterized protein</fullName>
    </submittedName>
</protein>
<keyword evidence="2" id="KW-1185">Reference proteome</keyword>
<name>A0ABQ8U530_9EUKA</name>
<dbReference type="Proteomes" id="UP001141327">
    <property type="component" value="Unassembled WGS sequence"/>
</dbReference>
<evidence type="ECO:0000313" key="1">
    <source>
        <dbReference type="EMBL" id="KAJ4452390.1"/>
    </source>
</evidence>
<gene>
    <name evidence="1" type="ORF">PAPYR_13477</name>
</gene>
<comment type="caution">
    <text evidence="1">The sequence shown here is derived from an EMBL/GenBank/DDBJ whole genome shotgun (WGS) entry which is preliminary data.</text>
</comment>
<sequence>MDLAGWRQAWLEQAQLGHAVGPWLRGQAGAPGPLVEQAGTGAAMGPWHHYTSWSRPAALVEGLLLLGPKAAAG</sequence>
<reference evidence="1" key="1">
    <citation type="journal article" date="2022" name="bioRxiv">
        <title>Genomics of Preaxostyla Flagellates Illuminates Evolutionary Transitions and the Path Towards Mitochondrial Loss.</title>
        <authorList>
            <person name="Novak L.V.F."/>
            <person name="Treitli S.C."/>
            <person name="Pyrih J."/>
            <person name="Halakuc P."/>
            <person name="Pipaliya S.V."/>
            <person name="Vacek V."/>
            <person name="Brzon O."/>
            <person name="Soukal P."/>
            <person name="Eme L."/>
            <person name="Dacks J.B."/>
            <person name="Karnkowska A."/>
            <person name="Elias M."/>
            <person name="Hampl V."/>
        </authorList>
    </citation>
    <scope>NUCLEOTIDE SEQUENCE</scope>
    <source>
        <strain evidence="1">RCP-MX</strain>
    </source>
</reference>
<dbReference type="EMBL" id="JAPMOS010000552">
    <property type="protein sequence ID" value="KAJ4452390.1"/>
    <property type="molecule type" value="Genomic_DNA"/>
</dbReference>
<accession>A0ABQ8U530</accession>
<evidence type="ECO:0000313" key="2">
    <source>
        <dbReference type="Proteomes" id="UP001141327"/>
    </source>
</evidence>
<proteinExistence type="predicted"/>
<organism evidence="1 2">
    <name type="scientific">Paratrimastix pyriformis</name>
    <dbReference type="NCBI Taxonomy" id="342808"/>
    <lineage>
        <taxon>Eukaryota</taxon>
        <taxon>Metamonada</taxon>
        <taxon>Preaxostyla</taxon>
        <taxon>Paratrimastigidae</taxon>
        <taxon>Paratrimastix</taxon>
    </lineage>
</organism>